<name>A0A366EQ64_9HYPH</name>
<dbReference type="Proteomes" id="UP000253529">
    <property type="component" value="Unassembled WGS sequence"/>
</dbReference>
<dbReference type="PROSITE" id="PS50943">
    <property type="entry name" value="HTH_CROC1"/>
    <property type="match status" value="1"/>
</dbReference>
<keyword evidence="4" id="KW-1185">Reference proteome</keyword>
<dbReference type="SMART" id="SM00530">
    <property type="entry name" value="HTH_XRE"/>
    <property type="match status" value="1"/>
</dbReference>
<gene>
    <name evidence="3" type="ORF">DFR50_14278</name>
</gene>
<dbReference type="Pfam" id="PF01381">
    <property type="entry name" value="HTH_3"/>
    <property type="match status" value="1"/>
</dbReference>
<dbReference type="CDD" id="cd00093">
    <property type="entry name" value="HTH_XRE"/>
    <property type="match status" value="1"/>
</dbReference>
<dbReference type="Gene3D" id="1.10.260.40">
    <property type="entry name" value="lambda repressor-like DNA-binding domains"/>
    <property type="match status" value="1"/>
</dbReference>
<dbReference type="AlphaFoldDB" id="A0A366EQ64"/>
<evidence type="ECO:0000256" key="1">
    <source>
        <dbReference type="SAM" id="MobiDB-lite"/>
    </source>
</evidence>
<evidence type="ECO:0000313" key="4">
    <source>
        <dbReference type="Proteomes" id="UP000253529"/>
    </source>
</evidence>
<feature type="region of interest" description="Disordered" evidence="1">
    <location>
        <begin position="57"/>
        <end position="76"/>
    </location>
</feature>
<dbReference type="InterPro" id="IPR001387">
    <property type="entry name" value="Cro/C1-type_HTH"/>
</dbReference>
<reference evidence="3 4" key="1">
    <citation type="submission" date="2018-06" db="EMBL/GenBank/DDBJ databases">
        <title>Genomic Encyclopedia of Type Strains, Phase IV (KMG-IV): sequencing the most valuable type-strain genomes for metagenomic binning, comparative biology and taxonomic classification.</title>
        <authorList>
            <person name="Goeker M."/>
        </authorList>
    </citation>
    <scope>NUCLEOTIDE SEQUENCE [LARGE SCALE GENOMIC DNA]</scope>
    <source>
        <strain evidence="3 4">DSM 24875</strain>
    </source>
</reference>
<proteinExistence type="predicted"/>
<organism evidence="3 4">
    <name type="scientific">Roseiarcus fermentans</name>
    <dbReference type="NCBI Taxonomy" id="1473586"/>
    <lineage>
        <taxon>Bacteria</taxon>
        <taxon>Pseudomonadati</taxon>
        <taxon>Pseudomonadota</taxon>
        <taxon>Alphaproteobacteria</taxon>
        <taxon>Hyphomicrobiales</taxon>
        <taxon>Roseiarcaceae</taxon>
        <taxon>Roseiarcus</taxon>
    </lineage>
</organism>
<dbReference type="InterPro" id="IPR010982">
    <property type="entry name" value="Lambda_DNA-bd_dom_sf"/>
</dbReference>
<protein>
    <submittedName>
        <fullName evidence="3">Helix-turn-helix protein</fullName>
    </submittedName>
</protein>
<evidence type="ECO:0000259" key="2">
    <source>
        <dbReference type="PROSITE" id="PS50943"/>
    </source>
</evidence>
<comment type="caution">
    <text evidence="3">The sequence shown here is derived from an EMBL/GenBank/DDBJ whole genome shotgun (WGS) entry which is preliminary data.</text>
</comment>
<sequence>MSADPSRTARLIELLNLTQAQMAERLGVAQATVSRLVNGQRESGPVAILLDAMEREAPRQRVEGGGPVPAGAEIAR</sequence>
<feature type="domain" description="HTH cro/C1-type" evidence="2">
    <location>
        <begin position="10"/>
        <end position="42"/>
    </location>
</feature>
<dbReference type="GO" id="GO:0003677">
    <property type="term" value="F:DNA binding"/>
    <property type="evidence" value="ECO:0007669"/>
    <property type="project" value="InterPro"/>
</dbReference>
<evidence type="ECO:0000313" key="3">
    <source>
        <dbReference type="EMBL" id="RBP03830.1"/>
    </source>
</evidence>
<dbReference type="SUPFAM" id="SSF47413">
    <property type="entry name" value="lambda repressor-like DNA-binding domains"/>
    <property type="match status" value="1"/>
</dbReference>
<dbReference type="EMBL" id="QNRK01000042">
    <property type="protein sequence ID" value="RBP03830.1"/>
    <property type="molecule type" value="Genomic_DNA"/>
</dbReference>
<accession>A0A366EQ64</accession>
<dbReference type="OrthoDB" id="8339232at2"/>
<dbReference type="RefSeq" id="WP_113892636.1">
    <property type="nucleotide sequence ID" value="NZ_QNRK01000042.1"/>
</dbReference>